<dbReference type="InterPro" id="IPR032774">
    <property type="entry name" value="WG_beta_rep"/>
</dbReference>
<dbReference type="EMBL" id="FZPD01000001">
    <property type="protein sequence ID" value="SNS57791.1"/>
    <property type="molecule type" value="Genomic_DNA"/>
</dbReference>
<dbReference type="RefSeq" id="WP_089355485.1">
    <property type="nucleotide sequence ID" value="NZ_FZPD01000001.1"/>
</dbReference>
<dbReference type="AlphaFoldDB" id="A0A239FLW0"/>
<dbReference type="PANTHER" id="PTHR37841">
    <property type="entry name" value="GLR2918 PROTEIN"/>
    <property type="match status" value="1"/>
</dbReference>
<evidence type="ECO:0000313" key="2">
    <source>
        <dbReference type="Proteomes" id="UP000198393"/>
    </source>
</evidence>
<dbReference type="Proteomes" id="UP000198393">
    <property type="component" value="Unassembled WGS sequence"/>
</dbReference>
<reference evidence="1 2" key="1">
    <citation type="submission" date="2017-06" db="EMBL/GenBank/DDBJ databases">
        <authorList>
            <person name="Kim H.J."/>
            <person name="Triplett B.A."/>
        </authorList>
    </citation>
    <scope>NUCLEOTIDE SEQUENCE [LARGE SCALE GENOMIC DNA]</scope>
    <source>
        <strain evidence="1 2">DSM 19307</strain>
    </source>
</reference>
<dbReference type="PANTHER" id="PTHR37841:SF1">
    <property type="entry name" value="DUF3298 DOMAIN-CONTAINING PROTEIN"/>
    <property type="match status" value="1"/>
</dbReference>
<sequence>MRKILSILFLGYCLFGLANDFVVFEKDGYFGIKDKTGNVTVPAVYEKLGWSDGSSSVQNGVIGFREKNLWGLITVRNKAITGQKFYSIVPLAPNHFKASFKGKFSNRLFYGIIDSKGKTLISFKHFSIESFGTHWLISDFENKEQKFGVVSYENQLLIPPKYQSIRLFGNLYLCELQKHKFDIFDGWGNEKQLGIDSLVKGINGVVAFRDGYAGYLSSNGDTVYDFSYKNFISESEAVNFPEWVIYKGDSILLTRKCDSLTVSNSGLLIAYLNGASHFVLKNETLSKNYDLILKNAIGDYLIVQSSKNRKWSVLNLDGLPLIKRYDSIQPIENHFAAINSDGWYLFNSSGVKQNRLPFERLQSGISGQVIAKKNNHWGVIGVAGNDVTTFKYDSISNGDQCYFVSYLNRWGAMDHTGNWIIRPEFNEILSVADLIIGRRGKGYTIYNNGIQTYKTSDRPHSMLGGYMLVTDENGRLGIFKRDGTPLTQTKYDNISLTDEMFVLREQNKVSMITKSGNMVIDSKEGYQAITNSGEGYFLVKKENKWGLVDDMGRLRISNRYDSAGVFHNGMAPIKLRAKWGFINKSEDLLVQPYYDWVSSFNDEIAIVQLDGKYGLIDQRGKEVLELMWKSVFRLNSGNYIVQNMEDRVGLVDPKGRFILRPAYDNLKDFGDRIVVSKNGIWGVLDYYGRPIFKINHEEIKVIGNLTMIKS</sequence>
<proteinExistence type="predicted"/>
<evidence type="ECO:0000313" key="1">
    <source>
        <dbReference type="EMBL" id="SNS57791.1"/>
    </source>
</evidence>
<accession>A0A239FLW0</accession>
<name>A0A239FLW0_EKHLU</name>
<keyword evidence="2" id="KW-1185">Reference proteome</keyword>
<gene>
    <name evidence="1" type="ORF">SAMN05421640_0738</name>
</gene>
<organism evidence="1 2">
    <name type="scientific">Ekhidna lutea</name>
    <dbReference type="NCBI Taxonomy" id="447679"/>
    <lineage>
        <taxon>Bacteria</taxon>
        <taxon>Pseudomonadati</taxon>
        <taxon>Bacteroidota</taxon>
        <taxon>Cytophagia</taxon>
        <taxon>Cytophagales</taxon>
        <taxon>Reichenbachiellaceae</taxon>
        <taxon>Ekhidna</taxon>
    </lineage>
</organism>
<dbReference type="Pfam" id="PF14903">
    <property type="entry name" value="WG_beta_rep"/>
    <property type="match status" value="4"/>
</dbReference>
<protein>
    <submittedName>
        <fullName evidence="1">WG containing repeat-containing protein</fullName>
    </submittedName>
</protein>
<dbReference type="OrthoDB" id="2485468at2"/>